<dbReference type="PRINTS" id="PR01042">
    <property type="entry name" value="TRNASYNTHASP"/>
</dbReference>
<dbReference type="InterPro" id="IPR012340">
    <property type="entry name" value="NA-bd_OB-fold"/>
</dbReference>
<dbReference type="InterPro" id="IPR045864">
    <property type="entry name" value="aa-tRNA-synth_II/BPL/LPL"/>
</dbReference>
<proteinExistence type="inferred from homology"/>
<dbReference type="GO" id="GO:0004815">
    <property type="term" value="F:aspartate-tRNA ligase activity"/>
    <property type="evidence" value="ECO:0007669"/>
    <property type="project" value="UniProtKB-UniRule"/>
</dbReference>
<evidence type="ECO:0000256" key="1">
    <source>
        <dbReference type="ARBA" id="ARBA00006303"/>
    </source>
</evidence>
<dbReference type="InterPro" id="IPR004115">
    <property type="entry name" value="GAD-like_sf"/>
</dbReference>
<feature type="binding site" evidence="7">
    <location>
        <position position="488"/>
    </location>
    <ligand>
        <name>ATP</name>
        <dbReference type="ChEBI" id="CHEBI:30616"/>
    </ligand>
</feature>
<dbReference type="GO" id="GO:0006422">
    <property type="term" value="P:aspartyl-tRNA aminoacylation"/>
    <property type="evidence" value="ECO:0007669"/>
    <property type="project" value="UniProtKB-UniRule"/>
</dbReference>
<dbReference type="SUPFAM" id="SSF50249">
    <property type="entry name" value="Nucleic acid-binding proteins"/>
    <property type="match status" value="1"/>
</dbReference>
<dbReference type="PANTHER" id="PTHR22594">
    <property type="entry name" value="ASPARTYL/LYSYL-TRNA SYNTHETASE"/>
    <property type="match status" value="1"/>
</dbReference>
<dbReference type="Pfam" id="PF02938">
    <property type="entry name" value="GAD"/>
    <property type="match status" value="1"/>
</dbReference>
<dbReference type="PANTHER" id="PTHR22594:SF5">
    <property type="entry name" value="ASPARTATE--TRNA LIGASE, MITOCHONDRIAL"/>
    <property type="match status" value="1"/>
</dbReference>
<name>A0A140LCC7_9FIRM</name>
<dbReference type="Pfam" id="PF01336">
    <property type="entry name" value="tRNA_anti-codon"/>
    <property type="match status" value="1"/>
</dbReference>
<dbReference type="GO" id="GO:0003676">
    <property type="term" value="F:nucleic acid binding"/>
    <property type="evidence" value="ECO:0007669"/>
    <property type="project" value="InterPro"/>
</dbReference>
<dbReference type="CDD" id="cd04317">
    <property type="entry name" value="EcAspRS_like_N"/>
    <property type="match status" value="1"/>
</dbReference>
<evidence type="ECO:0000256" key="2">
    <source>
        <dbReference type="ARBA" id="ARBA00022598"/>
    </source>
</evidence>
<keyword evidence="6 7" id="KW-0030">Aminoacyl-tRNA synthetase</keyword>
<dbReference type="InterPro" id="IPR047090">
    <property type="entry name" value="AspRS_core"/>
</dbReference>
<feature type="binding site" evidence="7">
    <location>
        <position position="179"/>
    </location>
    <ligand>
        <name>L-aspartate</name>
        <dbReference type="ChEBI" id="CHEBI:29991"/>
    </ligand>
</feature>
<evidence type="ECO:0000256" key="3">
    <source>
        <dbReference type="ARBA" id="ARBA00022741"/>
    </source>
</evidence>
<accession>A0A140LCC7</accession>
<dbReference type="HAMAP" id="MF_00044">
    <property type="entry name" value="Asp_tRNA_synth_type1"/>
    <property type="match status" value="1"/>
</dbReference>
<dbReference type="InterPro" id="IPR004364">
    <property type="entry name" value="Aa-tRNA-synt_II"/>
</dbReference>
<dbReference type="PATRIC" id="fig|520764.3.peg.628"/>
<feature type="binding site" evidence="7">
    <location>
        <position position="234"/>
    </location>
    <ligand>
        <name>ATP</name>
        <dbReference type="ChEBI" id="CHEBI:30616"/>
    </ligand>
</feature>
<dbReference type="Gene3D" id="3.30.1360.30">
    <property type="entry name" value="GAD-like domain"/>
    <property type="match status" value="1"/>
</dbReference>
<dbReference type="InParanoid" id="A0A140LCC7"/>
<dbReference type="InterPro" id="IPR004365">
    <property type="entry name" value="NA-bd_OB_tRNA"/>
</dbReference>
<dbReference type="GO" id="GO:0016740">
    <property type="term" value="F:transferase activity"/>
    <property type="evidence" value="ECO:0007669"/>
    <property type="project" value="UniProtKB-ARBA"/>
</dbReference>
<feature type="binding site" evidence="7">
    <location>
        <position position="495"/>
    </location>
    <ligand>
        <name>L-aspartate</name>
        <dbReference type="ChEBI" id="CHEBI:29991"/>
    </ligand>
</feature>
<protein>
    <recommendedName>
        <fullName evidence="7">Aspartate--tRNA(Asp/Asn) ligase</fullName>
        <ecNumber evidence="7">6.1.1.23</ecNumber>
    </recommendedName>
    <alternativeName>
        <fullName evidence="7">Aspartyl-tRNA synthetase</fullName>
        <shortName evidence="7">AspRS</shortName>
    </alternativeName>
    <alternativeName>
        <fullName evidence="7">Non-discriminating aspartyl-tRNA synthetase</fullName>
        <shortName evidence="7">ND-AspRS</shortName>
    </alternativeName>
</protein>
<feature type="binding site" evidence="7">
    <location>
        <begin position="540"/>
        <end position="543"/>
    </location>
    <ligand>
        <name>ATP</name>
        <dbReference type="ChEBI" id="CHEBI:30616"/>
    </ligand>
</feature>
<dbReference type="PROSITE" id="PS50862">
    <property type="entry name" value="AA_TRNA_LIGASE_II"/>
    <property type="match status" value="1"/>
</dbReference>
<comment type="catalytic activity">
    <reaction evidence="7">
        <text>tRNA(Asx) + L-aspartate + ATP = L-aspartyl-tRNA(Asx) + AMP + diphosphate</text>
        <dbReference type="Rhea" id="RHEA:18349"/>
        <dbReference type="Rhea" id="RHEA-COMP:9710"/>
        <dbReference type="Rhea" id="RHEA-COMP:9711"/>
        <dbReference type="ChEBI" id="CHEBI:29991"/>
        <dbReference type="ChEBI" id="CHEBI:30616"/>
        <dbReference type="ChEBI" id="CHEBI:33019"/>
        <dbReference type="ChEBI" id="CHEBI:78442"/>
        <dbReference type="ChEBI" id="CHEBI:78516"/>
        <dbReference type="ChEBI" id="CHEBI:456215"/>
        <dbReference type="EC" id="6.1.1.23"/>
    </reaction>
</comment>
<comment type="subunit">
    <text evidence="7">Homodimer.</text>
</comment>
<evidence type="ECO:0000256" key="4">
    <source>
        <dbReference type="ARBA" id="ARBA00022840"/>
    </source>
</evidence>
<dbReference type="Gene3D" id="3.30.930.10">
    <property type="entry name" value="Bira Bifunctional Protein, Domain 2"/>
    <property type="match status" value="1"/>
</dbReference>
<dbReference type="AlphaFoldDB" id="A0A140LCC7"/>
<dbReference type="Pfam" id="PF00152">
    <property type="entry name" value="tRNA-synt_2"/>
    <property type="match status" value="1"/>
</dbReference>
<dbReference type="OrthoDB" id="9802326at2"/>
<keyword evidence="4 7" id="KW-0067">ATP-binding</keyword>
<comment type="caution">
    <text evidence="9">The sequence shown here is derived from an EMBL/GenBank/DDBJ whole genome shotgun (WGS) entry which is preliminary data.</text>
</comment>
<dbReference type="STRING" id="520764.AN618_05940"/>
<dbReference type="Proteomes" id="UP000070427">
    <property type="component" value="Unassembled WGS sequence"/>
</dbReference>
<keyword evidence="7" id="KW-0963">Cytoplasm</keyword>
<dbReference type="RefSeq" id="WP_066351873.1">
    <property type="nucleotide sequence ID" value="NZ_LOED01000004.1"/>
</dbReference>
<feature type="domain" description="Aminoacyl-transfer RNA synthetases class-II family profile" evidence="8">
    <location>
        <begin position="149"/>
        <end position="561"/>
    </location>
</feature>
<dbReference type="GO" id="GO:0005524">
    <property type="term" value="F:ATP binding"/>
    <property type="evidence" value="ECO:0007669"/>
    <property type="project" value="UniProtKB-UniRule"/>
</dbReference>
<sequence length="591" mass="67776">MFEKMKRTHQCGMLTKENSGQEVTLMGWVQTRRDHGGLIFVDLRDRSGIVQVVFNPEYSREAFETAKEVKTEYVIAVNGKVYERPKESINPKIKTGEIEVFADKLEILNPAKTPPFPIEDDIKVDESLRLKYRYLDLRRPSMLRNITFRHKVSKAIRDFLDENGFIEVETPMLTRSTPEGARDFLVPSRLNPGTFYALPQSPQLFKQILMVAGIERYYQITRCFRDEDLRADRQPEFTQLDIEMSFVDVEDVISLNERLMKYVVEKTMGISLEIPFKRITYKDAMEIYGTDKPDTRFGLEMVDVTDIASKSDFRVFSDAAESGGKVKGINIKNSAELFSRRQIDELVEKAKEFGAKGLAWIIYSGEGIKSPIAKFFSDELLNELLKRMNAQPGDLLVFVADTDPKLVLTSMGQLRLHLGKQLNLIDENSLNFLWVVEFPLLEWDEEENRFVAMHHPFTSPMDEDLDLLEREPSRVRAKAYDLVLNGTEVGGGSIRIHRTDLQERMFKVLGFTKERAWENFGFLLRAFEYGTPPHGGIAYGLDRLVMLLLGLNSIRDCIAFPKTQNAACLMTEAPAPVESRQLKELHIQIAN</sequence>
<evidence type="ECO:0000313" key="10">
    <source>
        <dbReference type="Proteomes" id="UP000070427"/>
    </source>
</evidence>
<comment type="function">
    <text evidence="7">Aspartyl-tRNA synthetase with relaxed tRNA specificity since it is able to aspartylate not only its cognate tRNA(Asp) but also tRNA(Asn). Reaction proceeds in two steps: L-aspartate is first activated by ATP to form Asp-AMP and then transferred to the acceptor end of tRNA(Asp/Asn).</text>
</comment>
<dbReference type="EC" id="6.1.1.23" evidence="7"/>
<evidence type="ECO:0000313" key="9">
    <source>
        <dbReference type="EMBL" id="KXG78202.1"/>
    </source>
</evidence>
<dbReference type="GO" id="GO:0005737">
    <property type="term" value="C:cytoplasm"/>
    <property type="evidence" value="ECO:0007669"/>
    <property type="project" value="UniProtKB-SubCell"/>
</dbReference>
<comment type="subcellular location">
    <subcellularLocation>
        <location evidence="7">Cytoplasm</location>
    </subcellularLocation>
</comment>
<dbReference type="SUPFAM" id="SSF55261">
    <property type="entry name" value="GAD domain-like"/>
    <property type="match status" value="1"/>
</dbReference>
<dbReference type="NCBIfam" id="NF001750">
    <property type="entry name" value="PRK00476.1"/>
    <property type="match status" value="1"/>
</dbReference>
<gene>
    <name evidence="7 9" type="primary">aspS</name>
    <name evidence="9" type="ORF">AN618_05940</name>
</gene>
<dbReference type="NCBIfam" id="TIGR00459">
    <property type="entry name" value="aspS_bact"/>
    <property type="match status" value="1"/>
</dbReference>
<dbReference type="Gene3D" id="2.40.50.140">
    <property type="entry name" value="Nucleic acid-binding proteins"/>
    <property type="match status" value="1"/>
</dbReference>
<evidence type="ECO:0000256" key="7">
    <source>
        <dbReference type="HAMAP-Rule" id="MF_00044"/>
    </source>
</evidence>
<organism evidence="9 10">
    <name type="scientific">Fervidicola ferrireducens</name>
    <dbReference type="NCBI Taxonomy" id="520764"/>
    <lineage>
        <taxon>Bacteria</taxon>
        <taxon>Bacillati</taxon>
        <taxon>Bacillota</taxon>
        <taxon>Clostridia</taxon>
        <taxon>Thermosediminibacterales</taxon>
        <taxon>Thermosediminibacteraceae</taxon>
        <taxon>Fervidicola</taxon>
    </lineage>
</organism>
<feature type="binding site" evidence="7">
    <location>
        <position position="225"/>
    </location>
    <ligand>
        <name>L-aspartate</name>
        <dbReference type="ChEBI" id="CHEBI:29991"/>
    </ligand>
</feature>
<comment type="caution">
    <text evidence="7">Lacks conserved residue(s) required for the propagation of feature annotation.</text>
</comment>
<dbReference type="InterPro" id="IPR047089">
    <property type="entry name" value="Asp-tRNA-ligase_1_N"/>
</dbReference>
<dbReference type="CDD" id="cd00777">
    <property type="entry name" value="AspRS_core"/>
    <property type="match status" value="1"/>
</dbReference>
<dbReference type="InterPro" id="IPR004524">
    <property type="entry name" value="Asp-tRNA-ligase_1"/>
</dbReference>
<dbReference type="GO" id="GO:0140096">
    <property type="term" value="F:catalytic activity, acting on a protein"/>
    <property type="evidence" value="ECO:0007669"/>
    <property type="project" value="UniProtKB-ARBA"/>
</dbReference>
<keyword evidence="2 7" id="KW-0436">Ligase</keyword>
<reference evidence="9 10" key="1">
    <citation type="submission" date="2015-12" db="EMBL/GenBank/DDBJ databases">
        <title>Draft genome sequnece of Fervidicola ferrireducens strain Y170.</title>
        <authorList>
            <person name="Patel B.K."/>
        </authorList>
    </citation>
    <scope>NUCLEOTIDE SEQUENCE [LARGE SCALE GENOMIC DNA]</scope>
    <source>
        <strain evidence="9 10">Y170</strain>
    </source>
</reference>
<feature type="site" description="Important for tRNA non-discrimination" evidence="7">
    <location>
        <position position="35"/>
    </location>
</feature>
<dbReference type="FunCoup" id="A0A140LCC7">
    <property type="interactions" value="405"/>
</dbReference>
<dbReference type="GO" id="GO:0050560">
    <property type="term" value="F:aspartate-tRNA(Asn) ligase activity"/>
    <property type="evidence" value="ECO:0007669"/>
    <property type="project" value="UniProtKB-EC"/>
</dbReference>
<keyword evidence="5 7" id="KW-0648">Protein biosynthesis</keyword>
<dbReference type="EMBL" id="LOED01000004">
    <property type="protein sequence ID" value="KXG78202.1"/>
    <property type="molecule type" value="Genomic_DNA"/>
</dbReference>
<dbReference type="InterPro" id="IPR006195">
    <property type="entry name" value="aa-tRNA-synth_II"/>
</dbReference>
<dbReference type="SUPFAM" id="SSF55681">
    <property type="entry name" value="Class II aaRS and biotin synthetases"/>
    <property type="match status" value="1"/>
</dbReference>
<keyword evidence="10" id="KW-1185">Reference proteome</keyword>
<evidence type="ECO:0000256" key="6">
    <source>
        <dbReference type="ARBA" id="ARBA00023146"/>
    </source>
</evidence>
<dbReference type="InterPro" id="IPR029351">
    <property type="entry name" value="GAD_dom"/>
</dbReference>
<comment type="similarity">
    <text evidence="1 7">Belongs to the class-II aminoacyl-tRNA synthetase family. Type 1 subfamily.</text>
</comment>
<feature type="binding site" evidence="7">
    <location>
        <begin position="225"/>
        <end position="227"/>
    </location>
    <ligand>
        <name>ATP</name>
        <dbReference type="ChEBI" id="CHEBI:30616"/>
    </ligand>
</feature>
<evidence type="ECO:0000256" key="5">
    <source>
        <dbReference type="ARBA" id="ARBA00022917"/>
    </source>
</evidence>
<feature type="region of interest" description="Aspartate" evidence="7">
    <location>
        <begin position="203"/>
        <end position="206"/>
    </location>
</feature>
<keyword evidence="3 7" id="KW-0547">Nucleotide-binding</keyword>
<evidence type="ECO:0000259" key="8">
    <source>
        <dbReference type="PROSITE" id="PS50862"/>
    </source>
</evidence>
<dbReference type="InterPro" id="IPR002312">
    <property type="entry name" value="Asp/Asn-tRNA-synth_IIb"/>
</dbReference>
<feature type="binding site" evidence="7">
    <location>
        <position position="454"/>
    </location>
    <ligand>
        <name>L-aspartate</name>
        <dbReference type="ChEBI" id="CHEBI:29991"/>
    </ligand>
</feature>